<dbReference type="AlphaFoldDB" id="A0AAD9FSQ8"/>
<feature type="binding site" evidence="9">
    <location>
        <position position="250"/>
    </location>
    <ligand>
        <name>substrate</name>
    </ligand>
</feature>
<evidence type="ECO:0000256" key="10">
    <source>
        <dbReference type="PIRSR" id="PIRSR038994-3"/>
    </source>
</evidence>
<organism evidence="12 13">
    <name type="scientific">Papiliotrema laurentii</name>
    <name type="common">Cryptococcus laurentii</name>
    <dbReference type="NCBI Taxonomy" id="5418"/>
    <lineage>
        <taxon>Eukaryota</taxon>
        <taxon>Fungi</taxon>
        <taxon>Dikarya</taxon>
        <taxon>Basidiomycota</taxon>
        <taxon>Agaricomycotina</taxon>
        <taxon>Tremellomycetes</taxon>
        <taxon>Tremellales</taxon>
        <taxon>Rhynchogastremaceae</taxon>
        <taxon>Papiliotrema</taxon>
    </lineage>
</organism>
<keyword evidence="4 10" id="KW-0479">Metal-binding</keyword>
<dbReference type="PIRSF" id="PIRSF038994">
    <property type="entry name" value="NagA"/>
    <property type="match status" value="1"/>
</dbReference>
<dbReference type="InterPro" id="IPR006680">
    <property type="entry name" value="Amidohydro-rel"/>
</dbReference>
<dbReference type="EC" id="3.5.1.25" evidence="2"/>
<feature type="binding site" evidence="10">
    <location>
        <position position="145"/>
    </location>
    <ligand>
        <name>Zn(2+)</name>
        <dbReference type="ChEBI" id="CHEBI:29105"/>
    </ligand>
</feature>
<dbReference type="GO" id="GO:0006046">
    <property type="term" value="P:N-acetylglucosamine catabolic process"/>
    <property type="evidence" value="ECO:0007669"/>
    <property type="project" value="TreeGrafter"/>
</dbReference>
<feature type="domain" description="Amidohydrolase-related" evidence="11">
    <location>
        <begin position="57"/>
        <end position="410"/>
    </location>
</feature>
<feature type="binding site" evidence="9">
    <location>
        <begin position="242"/>
        <end position="243"/>
    </location>
    <ligand>
        <name>substrate</name>
    </ligand>
</feature>
<accession>A0AAD9FSQ8</accession>
<evidence type="ECO:0000256" key="1">
    <source>
        <dbReference type="ARBA" id="ARBA00010716"/>
    </source>
</evidence>
<comment type="cofactor">
    <cofactor evidence="10">
        <name>a divalent metal cation</name>
        <dbReference type="ChEBI" id="CHEBI:60240"/>
    </cofactor>
    <text evidence="10">Binds 1 divalent metal cation per subunit.</text>
</comment>
<reference evidence="12" key="1">
    <citation type="submission" date="2023-02" db="EMBL/GenBank/DDBJ databases">
        <title>Identification and recombinant expression of a fungal hydrolase from Papiliotrema laurentii that hydrolyzes apple cutin and clears colloidal polyester polyurethane.</title>
        <authorList>
            <consortium name="DOE Joint Genome Institute"/>
            <person name="Roman V.A."/>
            <person name="Bojanowski C."/>
            <person name="Crable B.R."/>
            <person name="Wagner D.N."/>
            <person name="Hung C.S."/>
            <person name="Nadeau L.J."/>
            <person name="Schratz L."/>
            <person name="Haridas S."/>
            <person name="Pangilinan J."/>
            <person name="Lipzen A."/>
            <person name="Na H."/>
            <person name="Yan M."/>
            <person name="Ng V."/>
            <person name="Grigoriev I.V."/>
            <person name="Spatafora J.W."/>
            <person name="Barlow D."/>
            <person name="Biffinger J."/>
            <person name="Kelley-Loughnane N."/>
            <person name="Varaljay V.A."/>
            <person name="Crookes-Goodson W.J."/>
        </authorList>
    </citation>
    <scope>NUCLEOTIDE SEQUENCE</scope>
    <source>
        <strain evidence="12">5307AH</strain>
    </source>
</reference>
<dbReference type="GO" id="GO:0046872">
    <property type="term" value="F:metal ion binding"/>
    <property type="evidence" value="ECO:0007669"/>
    <property type="project" value="UniProtKB-KW"/>
</dbReference>
<dbReference type="PANTHER" id="PTHR11113:SF14">
    <property type="entry name" value="N-ACETYLGLUCOSAMINE-6-PHOSPHATE DEACETYLASE"/>
    <property type="match status" value="1"/>
</dbReference>
<dbReference type="Gene3D" id="3.20.20.140">
    <property type="entry name" value="Metal-dependent hydrolases"/>
    <property type="match status" value="1"/>
</dbReference>
<evidence type="ECO:0000256" key="2">
    <source>
        <dbReference type="ARBA" id="ARBA00011899"/>
    </source>
</evidence>
<feature type="active site" description="Proton donor/acceptor" evidence="8">
    <location>
        <position position="298"/>
    </location>
</feature>
<feature type="binding site" evidence="10">
    <location>
        <position position="239"/>
    </location>
    <ligand>
        <name>Zn(2+)</name>
        <dbReference type="ChEBI" id="CHEBI:29105"/>
    </ligand>
</feature>
<dbReference type="SUPFAM" id="SSF51338">
    <property type="entry name" value="Composite domain of metallo-dependent hydrolases"/>
    <property type="match status" value="1"/>
</dbReference>
<keyword evidence="13" id="KW-1185">Reference proteome</keyword>
<proteinExistence type="inferred from homology"/>
<dbReference type="SUPFAM" id="SSF51556">
    <property type="entry name" value="Metallo-dependent hydrolases"/>
    <property type="match status" value="1"/>
</dbReference>
<dbReference type="FunFam" id="3.20.20.140:FF:000065">
    <property type="entry name" value="N-acetylglucosamine-6-phosphate deacetylase"/>
    <property type="match status" value="1"/>
</dbReference>
<feature type="binding site" evidence="10">
    <location>
        <position position="218"/>
    </location>
    <ligand>
        <name>Zn(2+)</name>
        <dbReference type="ChEBI" id="CHEBI:29105"/>
    </ligand>
</feature>
<dbReference type="InterPro" id="IPR032466">
    <property type="entry name" value="Metal_Hydrolase"/>
</dbReference>
<evidence type="ECO:0000256" key="5">
    <source>
        <dbReference type="ARBA" id="ARBA00022801"/>
    </source>
</evidence>
<evidence type="ECO:0000256" key="8">
    <source>
        <dbReference type="PIRSR" id="PIRSR038994-1"/>
    </source>
</evidence>
<dbReference type="InterPro" id="IPR003764">
    <property type="entry name" value="GlcNAc_6-P_deAcase"/>
</dbReference>
<evidence type="ECO:0000313" key="12">
    <source>
        <dbReference type="EMBL" id="KAK1925436.1"/>
    </source>
</evidence>
<evidence type="ECO:0000256" key="3">
    <source>
        <dbReference type="ARBA" id="ARBA00018029"/>
    </source>
</evidence>
<evidence type="ECO:0000313" key="13">
    <source>
        <dbReference type="Proteomes" id="UP001182556"/>
    </source>
</evidence>
<evidence type="ECO:0000259" key="11">
    <source>
        <dbReference type="Pfam" id="PF01979"/>
    </source>
</evidence>
<keyword evidence="5" id="KW-0378">Hydrolase</keyword>
<keyword evidence="6" id="KW-0119">Carbohydrate metabolism</keyword>
<dbReference type="GO" id="GO:0008448">
    <property type="term" value="F:N-acetylglucosamine-6-phosphate deacetylase activity"/>
    <property type="evidence" value="ECO:0007669"/>
    <property type="project" value="UniProtKB-EC"/>
</dbReference>
<dbReference type="EMBL" id="JAODAN010000003">
    <property type="protein sequence ID" value="KAK1925436.1"/>
    <property type="molecule type" value="Genomic_DNA"/>
</dbReference>
<evidence type="ECO:0000256" key="9">
    <source>
        <dbReference type="PIRSR" id="PIRSR038994-2"/>
    </source>
</evidence>
<feature type="binding site" evidence="9">
    <location>
        <position position="156"/>
    </location>
    <ligand>
        <name>substrate</name>
    </ligand>
</feature>
<evidence type="ECO:0000256" key="4">
    <source>
        <dbReference type="ARBA" id="ARBA00022723"/>
    </source>
</evidence>
<dbReference type="InterPro" id="IPR011059">
    <property type="entry name" value="Metal-dep_hydrolase_composite"/>
</dbReference>
<evidence type="ECO:0000256" key="6">
    <source>
        <dbReference type="ARBA" id="ARBA00023277"/>
    </source>
</evidence>
<comment type="similarity">
    <text evidence="1">Belongs to the metallo-dependent hydrolases superfamily. NagA family.</text>
</comment>
<name>A0AAD9FSQ8_PAPLA</name>
<gene>
    <name evidence="12" type="ORF">DB88DRAFT_194376</name>
</gene>
<dbReference type="Pfam" id="PF01979">
    <property type="entry name" value="Amidohydro_1"/>
    <property type="match status" value="1"/>
</dbReference>
<comment type="caution">
    <text evidence="12">The sequence shown here is derived from an EMBL/GenBank/DDBJ whole genome shotgun (WGS) entry which is preliminary data.</text>
</comment>
<comment type="catalytic activity">
    <reaction evidence="7">
        <text>N-acetyl-D-glucosamine 6-phosphate + H2O = D-glucosamine 6-phosphate + acetate</text>
        <dbReference type="Rhea" id="RHEA:22936"/>
        <dbReference type="ChEBI" id="CHEBI:15377"/>
        <dbReference type="ChEBI" id="CHEBI:30089"/>
        <dbReference type="ChEBI" id="CHEBI:57513"/>
        <dbReference type="ChEBI" id="CHEBI:58725"/>
        <dbReference type="EC" id="3.5.1.25"/>
    </reaction>
</comment>
<feature type="binding site" evidence="9">
    <location>
        <position position="276"/>
    </location>
    <ligand>
        <name>substrate</name>
    </ligand>
</feature>
<dbReference type="PANTHER" id="PTHR11113">
    <property type="entry name" value="N-ACETYLGLUCOSAMINE-6-PHOSPHATE DEACETYLASE"/>
    <property type="match status" value="1"/>
</dbReference>
<feature type="binding site" evidence="9">
    <location>
        <begin position="335"/>
        <end position="337"/>
    </location>
    <ligand>
        <name>substrate</name>
    </ligand>
</feature>
<sequence>MSDVVRFTNGYIALSDGTAIKADLYISSNTGLILSGQQSFYESAQSPSKTIDLGGNILAPGLIDVQLNGAYGVDFSELSLQDPDGGDERYIAGLELVMRRIVETGCTSFIPTIITQKEELYSKLLRLLRPRSTPGSAHILGYHAEGPFLHPLRRGAHSETLLMTAGGEDPLSTIEKVYGKEGLDQAGVKLITMAPDVEGIMESIPGLAARGVTVSIGHSDASLEVATKAVENGARMITHLFNAMPPIHHRDPGVIGLLGSDDAKRPYFGMIVDGLHSHPNTVRIAYRAASERCVLVTDAQSIMDPTLPDGVHDWRPGVRFHKEGYRVVIEGTDTLAGSCSPMPYCIRNLVAFTGTSLPNALLTATLHPAQLLGGAVARQKGQLKEGMDADLCIMDWSGEVVSTWVMGREVWRDGRWGKAGSTNGFGKDSMVNGHAK</sequence>
<dbReference type="Proteomes" id="UP001182556">
    <property type="component" value="Unassembled WGS sequence"/>
</dbReference>
<evidence type="ECO:0000256" key="7">
    <source>
        <dbReference type="ARBA" id="ARBA00047647"/>
    </source>
</evidence>
<protein>
    <recommendedName>
        <fullName evidence="3">N-acetylglucosamine-6-phosphate deacetylase</fullName>
        <ecNumber evidence="2">3.5.1.25</ecNumber>
    </recommendedName>
</protein>